<reference evidence="8" key="1">
    <citation type="journal article" date="2019" name="Int. J. Syst. Evol. Microbiol.">
        <title>The Global Catalogue of Microorganisms (GCM) 10K type strain sequencing project: providing services to taxonomists for standard genome sequencing and annotation.</title>
        <authorList>
            <consortium name="The Broad Institute Genomics Platform"/>
            <consortium name="The Broad Institute Genome Sequencing Center for Infectious Disease"/>
            <person name="Wu L."/>
            <person name="Ma J."/>
        </authorList>
    </citation>
    <scope>NUCLEOTIDE SEQUENCE [LARGE SCALE GENOMIC DNA]</scope>
    <source>
        <strain evidence="8">JCM 18956</strain>
    </source>
</reference>
<feature type="transmembrane region" description="Helical" evidence="6">
    <location>
        <begin position="116"/>
        <end position="139"/>
    </location>
</feature>
<keyword evidence="5 6" id="KW-0472">Membrane</keyword>
<dbReference type="PANTHER" id="PTHR30028:SF0">
    <property type="entry name" value="PROTEIN ALUMINUM SENSITIVE 3"/>
    <property type="match status" value="1"/>
</dbReference>
<evidence type="ECO:0000313" key="8">
    <source>
        <dbReference type="Proteomes" id="UP001501295"/>
    </source>
</evidence>
<organism evidence="7 8">
    <name type="scientific">Frondihabitans cladoniiphilus</name>
    <dbReference type="NCBI Taxonomy" id="715785"/>
    <lineage>
        <taxon>Bacteria</taxon>
        <taxon>Bacillati</taxon>
        <taxon>Actinomycetota</taxon>
        <taxon>Actinomycetes</taxon>
        <taxon>Micrococcales</taxon>
        <taxon>Microbacteriaceae</taxon>
        <taxon>Frondihabitans</taxon>
    </lineage>
</organism>
<sequence length="248" mass="25703">MSLVSTGFGALALLAVATAIVLGLRLEHPWLQPWALLRAGVQLGILSVILLGVITSGWWVALFLVAMVCAASWTVYTRLGLARRTLPFLLATVALAAAVPVAVVFATGAVEFSPRYVLALGGLIVGNVMTVTTLMGRLLGNGLLSSRNEIEGWLALGATPREAARDVTRASASSAIIPSTDQTRTTGIVTLPGAFVGAVFGGSSPLMAAQFQIIVLAAILCAGAISLAAMTWRFGAPRELPTEAAPLR</sequence>
<dbReference type="PANTHER" id="PTHR30028">
    <property type="entry name" value="UPF0014 INNER MEMBRANE PROTEIN YBBM-RELATED"/>
    <property type="match status" value="1"/>
</dbReference>
<dbReference type="Pfam" id="PF03649">
    <property type="entry name" value="UPF0014"/>
    <property type="match status" value="1"/>
</dbReference>
<keyword evidence="8" id="KW-1185">Reference proteome</keyword>
<evidence type="ECO:0000256" key="2">
    <source>
        <dbReference type="ARBA" id="ARBA00005268"/>
    </source>
</evidence>
<comment type="caution">
    <text evidence="7">The sequence shown here is derived from an EMBL/GenBank/DDBJ whole genome shotgun (WGS) entry which is preliminary data.</text>
</comment>
<dbReference type="EMBL" id="BAABLM010000005">
    <property type="protein sequence ID" value="GAA4680735.1"/>
    <property type="molecule type" value="Genomic_DNA"/>
</dbReference>
<feature type="transmembrane region" description="Helical" evidence="6">
    <location>
        <begin position="43"/>
        <end position="76"/>
    </location>
</feature>
<proteinExistence type="inferred from homology"/>
<accession>A0ABP8W707</accession>
<keyword evidence="4 6" id="KW-1133">Transmembrane helix</keyword>
<feature type="transmembrane region" description="Helical" evidence="6">
    <location>
        <begin position="88"/>
        <end position="110"/>
    </location>
</feature>
<name>A0ABP8W707_9MICO</name>
<feature type="transmembrane region" description="Helical" evidence="6">
    <location>
        <begin position="213"/>
        <end position="232"/>
    </location>
</feature>
<evidence type="ECO:0000256" key="3">
    <source>
        <dbReference type="ARBA" id="ARBA00022692"/>
    </source>
</evidence>
<gene>
    <name evidence="7" type="ORF">GCM10025780_27530</name>
</gene>
<evidence type="ECO:0000256" key="4">
    <source>
        <dbReference type="ARBA" id="ARBA00022989"/>
    </source>
</evidence>
<evidence type="ECO:0000256" key="1">
    <source>
        <dbReference type="ARBA" id="ARBA00004141"/>
    </source>
</evidence>
<evidence type="ECO:0000256" key="5">
    <source>
        <dbReference type="ARBA" id="ARBA00023136"/>
    </source>
</evidence>
<protein>
    <submittedName>
        <fullName evidence="7">ABC transporter permease</fullName>
    </submittedName>
</protein>
<comment type="subcellular location">
    <subcellularLocation>
        <location evidence="1">Membrane</location>
        <topology evidence="1">Multi-pass membrane protein</topology>
    </subcellularLocation>
</comment>
<dbReference type="InterPro" id="IPR005226">
    <property type="entry name" value="UPF0014_fam"/>
</dbReference>
<evidence type="ECO:0000256" key="6">
    <source>
        <dbReference type="SAM" id="Phobius"/>
    </source>
</evidence>
<dbReference type="Proteomes" id="UP001501295">
    <property type="component" value="Unassembled WGS sequence"/>
</dbReference>
<comment type="similarity">
    <text evidence="2">Belongs to the UPF0014 family.</text>
</comment>
<evidence type="ECO:0000313" key="7">
    <source>
        <dbReference type="EMBL" id="GAA4680735.1"/>
    </source>
</evidence>
<dbReference type="RefSeq" id="WP_345376481.1">
    <property type="nucleotide sequence ID" value="NZ_BAABLM010000005.1"/>
</dbReference>
<keyword evidence="3 6" id="KW-0812">Transmembrane</keyword>